<feature type="transmembrane region" description="Helical" evidence="7">
    <location>
        <begin position="31"/>
        <end position="56"/>
    </location>
</feature>
<evidence type="ECO:0000256" key="1">
    <source>
        <dbReference type="ARBA" id="ARBA00004651"/>
    </source>
</evidence>
<keyword evidence="6 7" id="KW-0472">Membrane</keyword>
<sequence>MDIISLIIFLAIGALVGWLAGKIYKGSGFGIIGNIVVGIVGSVLGGFVFGMLGIIAGGLLGSIVMGTVGAVLLLFLIGLVKKNS</sequence>
<evidence type="ECO:0000256" key="2">
    <source>
        <dbReference type="ARBA" id="ARBA00011006"/>
    </source>
</evidence>
<keyword evidence="5 7" id="KW-1133">Transmembrane helix</keyword>
<name>A0AAE9VR37_9GAMM</name>
<dbReference type="PANTHER" id="PTHR33884">
    <property type="entry name" value="UPF0410 PROTEIN YMGE"/>
    <property type="match status" value="1"/>
</dbReference>
<dbReference type="RefSeq" id="WP_269817151.1">
    <property type="nucleotide sequence ID" value="NZ_CP114976.1"/>
</dbReference>
<feature type="transmembrane region" description="Helical" evidence="7">
    <location>
        <begin position="6"/>
        <end position="24"/>
    </location>
</feature>
<evidence type="ECO:0000313" key="8">
    <source>
        <dbReference type="EMBL" id="WBE24209.1"/>
    </source>
</evidence>
<protein>
    <submittedName>
        <fullName evidence="8">GlsB/YeaQ/YmgE family stress response membrane protein</fullName>
    </submittedName>
</protein>
<dbReference type="Proteomes" id="UP001212189">
    <property type="component" value="Chromosome"/>
</dbReference>
<dbReference type="AlphaFoldDB" id="A0AAE9VR37"/>
<dbReference type="KEGG" id="dce:O6P33_07395"/>
<keyword evidence="3" id="KW-1003">Cell membrane</keyword>
<dbReference type="EMBL" id="CP114976">
    <property type="protein sequence ID" value="WBE24209.1"/>
    <property type="molecule type" value="Genomic_DNA"/>
</dbReference>
<evidence type="ECO:0000256" key="3">
    <source>
        <dbReference type="ARBA" id="ARBA00022475"/>
    </source>
</evidence>
<comment type="subcellular location">
    <subcellularLocation>
        <location evidence="1">Cell membrane</location>
        <topology evidence="1">Multi-pass membrane protein</topology>
    </subcellularLocation>
</comment>
<dbReference type="InterPro" id="IPR007341">
    <property type="entry name" value="Transgly_assoc"/>
</dbReference>
<comment type="similarity">
    <text evidence="2">Belongs to the UPF0410 family.</text>
</comment>
<evidence type="ECO:0000313" key="9">
    <source>
        <dbReference type="Proteomes" id="UP001212189"/>
    </source>
</evidence>
<evidence type="ECO:0000256" key="5">
    <source>
        <dbReference type="ARBA" id="ARBA00022989"/>
    </source>
</evidence>
<evidence type="ECO:0000256" key="7">
    <source>
        <dbReference type="SAM" id="Phobius"/>
    </source>
</evidence>
<accession>A0AAE9VR37</accession>
<feature type="transmembrane region" description="Helical" evidence="7">
    <location>
        <begin position="62"/>
        <end position="80"/>
    </location>
</feature>
<proteinExistence type="inferred from homology"/>
<dbReference type="PANTHER" id="PTHR33884:SF3">
    <property type="entry name" value="UPF0410 PROTEIN YMGE"/>
    <property type="match status" value="1"/>
</dbReference>
<keyword evidence="4 7" id="KW-0812">Transmembrane</keyword>
<evidence type="ECO:0000256" key="4">
    <source>
        <dbReference type="ARBA" id="ARBA00022692"/>
    </source>
</evidence>
<dbReference type="Pfam" id="PF04226">
    <property type="entry name" value="Transgly_assoc"/>
    <property type="match status" value="1"/>
</dbReference>
<reference evidence="8 9" key="1">
    <citation type="submission" date="2022-12" db="EMBL/GenBank/DDBJ databases">
        <title>Coexistence and Characterization of a Novel Tigecycline Resistance gene tet(X) variant and blaNDM-1 in a Pseudomonas caeni Isolate of Chicken Origin.</title>
        <authorList>
            <person name="Lu X."/>
            <person name="Zhang L."/>
            <person name="Li R."/>
            <person name="Wang Z."/>
        </authorList>
    </citation>
    <scope>NUCLEOTIDE SEQUENCE [LARGE SCALE GENOMIC DNA]</scope>
    <source>
        <strain evidence="8 9">CE14</strain>
    </source>
</reference>
<organism evidence="8 9">
    <name type="scientific">Denitrificimonas caeni</name>
    <dbReference type="NCBI Taxonomy" id="521720"/>
    <lineage>
        <taxon>Bacteria</taxon>
        <taxon>Pseudomonadati</taxon>
        <taxon>Pseudomonadota</taxon>
        <taxon>Gammaproteobacteria</taxon>
        <taxon>Pseudomonadales</taxon>
        <taxon>Pseudomonadaceae</taxon>
        <taxon>Denitrificimonas</taxon>
    </lineage>
</organism>
<dbReference type="GO" id="GO:0005886">
    <property type="term" value="C:plasma membrane"/>
    <property type="evidence" value="ECO:0007669"/>
    <property type="project" value="UniProtKB-SubCell"/>
</dbReference>
<gene>
    <name evidence="8" type="ORF">O6P33_07395</name>
</gene>
<keyword evidence="9" id="KW-1185">Reference proteome</keyword>
<evidence type="ECO:0000256" key="6">
    <source>
        <dbReference type="ARBA" id="ARBA00023136"/>
    </source>
</evidence>